<accession>A0A437LWG8</accession>
<keyword evidence="4" id="KW-1185">Reference proteome</keyword>
<dbReference type="Pfam" id="PF07859">
    <property type="entry name" value="Abhydrolase_3"/>
    <property type="match status" value="1"/>
</dbReference>
<dbReference type="InterPro" id="IPR029058">
    <property type="entry name" value="AB_hydrolase_fold"/>
</dbReference>
<reference evidence="3 4" key="1">
    <citation type="submission" date="2019-01" db="EMBL/GenBank/DDBJ databases">
        <authorList>
            <person name="Chen W.-M."/>
        </authorList>
    </citation>
    <scope>NUCLEOTIDE SEQUENCE [LARGE SCALE GENOMIC DNA]</scope>
    <source>
        <strain evidence="3 4">CCP-7</strain>
    </source>
</reference>
<evidence type="ECO:0000256" key="1">
    <source>
        <dbReference type="ARBA" id="ARBA00022801"/>
    </source>
</evidence>
<dbReference type="InterPro" id="IPR013094">
    <property type="entry name" value="AB_hydrolase_3"/>
</dbReference>
<evidence type="ECO:0000259" key="2">
    <source>
        <dbReference type="Pfam" id="PF07859"/>
    </source>
</evidence>
<dbReference type="PANTHER" id="PTHR48081">
    <property type="entry name" value="AB HYDROLASE SUPERFAMILY PROTEIN C4A8.06C"/>
    <property type="match status" value="1"/>
</dbReference>
<organism evidence="3 4">
    <name type="scientific">Sphingomonas crocodyli</name>
    <dbReference type="NCBI Taxonomy" id="1979270"/>
    <lineage>
        <taxon>Bacteria</taxon>
        <taxon>Pseudomonadati</taxon>
        <taxon>Pseudomonadota</taxon>
        <taxon>Alphaproteobacteria</taxon>
        <taxon>Sphingomonadales</taxon>
        <taxon>Sphingomonadaceae</taxon>
        <taxon>Sphingomonas</taxon>
    </lineage>
</organism>
<evidence type="ECO:0000313" key="3">
    <source>
        <dbReference type="EMBL" id="RVT89716.1"/>
    </source>
</evidence>
<keyword evidence="1 3" id="KW-0378">Hydrolase</keyword>
<dbReference type="Gene3D" id="3.40.50.1820">
    <property type="entry name" value="alpha/beta hydrolase"/>
    <property type="match status" value="1"/>
</dbReference>
<feature type="domain" description="Alpha/beta hydrolase fold-3" evidence="2">
    <location>
        <begin position="78"/>
        <end position="283"/>
    </location>
</feature>
<dbReference type="RefSeq" id="WP_127745880.1">
    <property type="nucleotide sequence ID" value="NZ_SACN01000004.1"/>
</dbReference>
<name>A0A437LWG8_9SPHN</name>
<dbReference type="SUPFAM" id="SSF53474">
    <property type="entry name" value="alpha/beta-Hydrolases"/>
    <property type="match status" value="1"/>
</dbReference>
<dbReference type="OrthoDB" id="9806180at2"/>
<proteinExistence type="predicted"/>
<evidence type="ECO:0000313" key="4">
    <source>
        <dbReference type="Proteomes" id="UP000282971"/>
    </source>
</evidence>
<dbReference type="PANTHER" id="PTHR48081:SF8">
    <property type="entry name" value="ALPHA_BETA HYDROLASE FOLD-3 DOMAIN-CONTAINING PROTEIN-RELATED"/>
    <property type="match status" value="1"/>
</dbReference>
<dbReference type="EMBL" id="SACN01000004">
    <property type="protein sequence ID" value="RVT89716.1"/>
    <property type="molecule type" value="Genomic_DNA"/>
</dbReference>
<dbReference type="InterPro" id="IPR050300">
    <property type="entry name" value="GDXG_lipolytic_enzyme"/>
</dbReference>
<dbReference type="AlphaFoldDB" id="A0A437LWG8"/>
<gene>
    <name evidence="3" type="ORF">EOD43_20245</name>
</gene>
<sequence length="317" mass="33266">MTLDPAIKALLEATPRTPSIIGADIPAYRAAINAATAAAPRYDVPLASVADRTIDLPGRSIGIRIYTPQGDGPFPIVAYYHGGGFVIGDLEVADAICRAIASGTGAVLVSVDYRLAPEHPFPAANDDAWDALNWIVDHAADLNGDPARIAVAGDSAGANISASMTLRARAAGLPLAAQVLMYGAPAYPDLTLPSFNEHANGPLITRDEAIYYWGHYLPDPADRTNPDAAAAHATSHAGLPPAFVASGECDPTRDTGEAYADLLAAAGVPTVKRRYAGMPHGFFSWVPYVPSVRTAMGELCEWLLGKLERVKGIEPSS</sequence>
<comment type="caution">
    <text evidence="3">The sequence shown here is derived from an EMBL/GenBank/DDBJ whole genome shotgun (WGS) entry which is preliminary data.</text>
</comment>
<dbReference type="GO" id="GO:0016787">
    <property type="term" value="F:hydrolase activity"/>
    <property type="evidence" value="ECO:0007669"/>
    <property type="project" value="UniProtKB-KW"/>
</dbReference>
<protein>
    <submittedName>
        <fullName evidence="3">Alpha/beta hydrolase</fullName>
    </submittedName>
</protein>
<dbReference type="Proteomes" id="UP000282971">
    <property type="component" value="Unassembled WGS sequence"/>
</dbReference>